<sequence>MPLAGRGPDEVGRHSESAPDAAFNKWLQMGLHTMFDDVASEPIPEDLLKLIERDREK</sequence>
<protein>
    <recommendedName>
        <fullName evidence="1">Anti-sigma factor NepR domain-containing protein</fullName>
    </recommendedName>
</protein>
<feature type="domain" description="Anti-sigma factor NepR" evidence="1">
    <location>
        <begin position="30"/>
        <end position="53"/>
    </location>
</feature>
<name>A0A379N3V3_9PROT</name>
<evidence type="ECO:0000313" key="2">
    <source>
        <dbReference type="EMBL" id="SUE41808.1"/>
    </source>
</evidence>
<gene>
    <name evidence="2" type="ORF">NCTC13291_03409</name>
</gene>
<dbReference type="AlphaFoldDB" id="A0A379N3V3"/>
<accession>A0A379N3V3</accession>
<organism evidence="2 3">
    <name type="scientific">Roseomonas mucosa</name>
    <dbReference type="NCBI Taxonomy" id="207340"/>
    <lineage>
        <taxon>Bacteria</taxon>
        <taxon>Pseudomonadati</taxon>
        <taxon>Pseudomonadota</taxon>
        <taxon>Alphaproteobacteria</taxon>
        <taxon>Acetobacterales</taxon>
        <taxon>Roseomonadaceae</taxon>
        <taxon>Roseomonas</taxon>
    </lineage>
</organism>
<proteinExistence type="predicted"/>
<evidence type="ECO:0000259" key="1">
    <source>
        <dbReference type="Pfam" id="PF18557"/>
    </source>
</evidence>
<dbReference type="Proteomes" id="UP000254919">
    <property type="component" value="Unassembled WGS sequence"/>
</dbReference>
<evidence type="ECO:0000313" key="3">
    <source>
        <dbReference type="Proteomes" id="UP000254919"/>
    </source>
</evidence>
<reference evidence="2 3" key="1">
    <citation type="submission" date="2018-06" db="EMBL/GenBank/DDBJ databases">
        <authorList>
            <consortium name="Pathogen Informatics"/>
            <person name="Doyle S."/>
        </authorList>
    </citation>
    <scope>NUCLEOTIDE SEQUENCE [LARGE SCALE GENOMIC DNA]</scope>
    <source>
        <strain evidence="2 3">NCTC13291</strain>
    </source>
</reference>
<dbReference type="RefSeq" id="WP_019462911.1">
    <property type="nucleotide sequence ID" value="NZ_AP031462.1"/>
</dbReference>
<dbReference type="EMBL" id="UGVN01000001">
    <property type="protein sequence ID" value="SUE41808.1"/>
    <property type="molecule type" value="Genomic_DNA"/>
</dbReference>
<dbReference type="GeneID" id="99634543"/>
<dbReference type="InterPro" id="IPR041649">
    <property type="entry name" value="NepR"/>
</dbReference>
<dbReference type="Pfam" id="PF18557">
    <property type="entry name" value="NepR"/>
    <property type="match status" value="1"/>
</dbReference>